<dbReference type="CDD" id="cd02970">
    <property type="entry name" value="PRX_like2"/>
    <property type="match status" value="1"/>
</dbReference>
<dbReference type="PATRIC" id="fig|1384056.3.peg.2004"/>
<feature type="signal peptide" evidence="12">
    <location>
        <begin position="1"/>
        <end position="19"/>
    </location>
</feature>
<dbReference type="GO" id="GO:0034599">
    <property type="term" value="P:cellular response to oxidative stress"/>
    <property type="evidence" value="ECO:0007669"/>
    <property type="project" value="TreeGrafter"/>
</dbReference>
<comment type="similarity">
    <text evidence="9">Belongs to the peroxiredoxin family. BCP/PrxQ subfamily.</text>
</comment>
<proteinExistence type="inferred from homology"/>
<evidence type="ECO:0000256" key="8">
    <source>
        <dbReference type="ARBA" id="ARBA00032824"/>
    </source>
</evidence>
<dbReference type="EMBL" id="AVCK01000032">
    <property type="protein sequence ID" value="KFN45188.1"/>
    <property type="molecule type" value="Genomic_DNA"/>
</dbReference>
<feature type="chain" id="PRO_5001870647" description="thioredoxin-dependent peroxiredoxin" evidence="12">
    <location>
        <begin position="20"/>
        <end position="214"/>
    </location>
</feature>
<feature type="domain" description="Thioredoxin" evidence="13">
    <location>
        <begin position="32"/>
        <end position="205"/>
    </location>
</feature>
<evidence type="ECO:0000256" key="6">
    <source>
        <dbReference type="ARBA" id="ARBA00023157"/>
    </source>
</evidence>
<evidence type="ECO:0000256" key="3">
    <source>
        <dbReference type="ARBA" id="ARBA00022559"/>
    </source>
</evidence>
<evidence type="ECO:0000256" key="2">
    <source>
        <dbReference type="ARBA" id="ARBA00013017"/>
    </source>
</evidence>
<evidence type="ECO:0000313" key="15">
    <source>
        <dbReference type="Proteomes" id="UP000029393"/>
    </source>
</evidence>
<keyword evidence="5" id="KW-0560">Oxidoreductase</keyword>
<gene>
    <name evidence="14" type="ORF">N787_13420</name>
</gene>
<dbReference type="InterPro" id="IPR050924">
    <property type="entry name" value="Peroxiredoxin_BCP/PrxQ"/>
</dbReference>
<evidence type="ECO:0000256" key="1">
    <source>
        <dbReference type="ARBA" id="ARBA00003330"/>
    </source>
</evidence>
<evidence type="ECO:0000259" key="13">
    <source>
        <dbReference type="PROSITE" id="PS51352"/>
    </source>
</evidence>
<keyword evidence="3" id="KW-0575">Peroxidase</keyword>
<dbReference type="SUPFAM" id="SSF52833">
    <property type="entry name" value="Thioredoxin-like"/>
    <property type="match status" value="1"/>
</dbReference>
<dbReference type="PROSITE" id="PS51352">
    <property type="entry name" value="THIOREDOXIN_2"/>
    <property type="match status" value="1"/>
</dbReference>
<comment type="function">
    <text evidence="1">Thiol-specific peroxidase that catalyzes the reduction of hydrogen peroxide and organic hydroperoxides to water and alcohols, respectively. Plays a role in cell protection against oxidative stress by detoxifying peroxides and as sensor of hydrogen peroxide-mediated signaling events.</text>
</comment>
<dbReference type="Pfam" id="PF00578">
    <property type="entry name" value="AhpC-TSA"/>
    <property type="match status" value="1"/>
</dbReference>
<keyword evidence="4" id="KW-0049">Antioxidant</keyword>
<organism evidence="14 15">
    <name type="scientific">Arenimonas metalli CF5-1</name>
    <dbReference type="NCBI Taxonomy" id="1384056"/>
    <lineage>
        <taxon>Bacteria</taxon>
        <taxon>Pseudomonadati</taxon>
        <taxon>Pseudomonadota</taxon>
        <taxon>Gammaproteobacteria</taxon>
        <taxon>Lysobacterales</taxon>
        <taxon>Lysobacteraceae</taxon>
        <taxon>Arenimonas</taxon>
    </lineage>
</organism>
<keyword evidence="7" id="KW-0676">Redox-active center</keyword>
<dbReference type="Gene3D" id="3.40.30.10">
    <property type="entry name" value="Glutaredoxin"/>
    <property type="match status" value="1"/>
</dbReference>
<dbReference type="GO" id="GO:0008379">
    <property type="term" value="F:thioredoxin peroxidase activity"/>
    <property type="evidence" value="ECO:0007669"/>
    <property type="project" value="TreeGrafter"/>
</dbReference>
<name>A0A091AXY0_9GAMM</name>
<evidence type="ECO:0000256" key="5">
    <source>
        <dbReference type="ARBA" id="ARBA00023002"/>
    </source>
</evidence>
<dbReference type="InterPro" id="IPR013766">
    <property type="entry name" value="Thioredoxin_domain"/>
</dbReference>
<evidence type="ECO:0000256" key="4">
    <source>
        <dbReference type="ARBA" id="ARBA00022862"/>
    </source>
</evidence>
<evidence type="ECO:0000313" key="14">
    <source>
        <dbReference type="EMBL" id="KFN45188.1"/>
    </source>
</evidence>
<dbReference type="OrthoDB" id="9809746at2"/>
<evidence type="ECO:0000256" key="9">
    <source>
        <dbReference type="ARBA" id="ARBA00038489"/>
    </source>
</evidence>
<evidence type="ECO:0000256" key="12">
    <source>
        <dbReference type="SAM" id="SignalP"/>
    </source>
</evidence>
<keyword evidence="15" id="KW-1185">Reference proteome</keyword>
<dbReference type="EC" id="1.11.1.24" evidence="2"/>
<keyword evidence="12" id="KW-0732">Signal</keyword>
<dbReference type="Proteomes" id="UP000029393">
    <property type="component" value="Unassembled WGS sequence"/>
</dbReference>
<evidence type="ECO:0000256" key="10">
    <source>
        <dbReference type="ARBA" id="ARBA00042639"/>
    </source>
</evidence>
<dbReference type="GO" id="GO:0045454">
    <property type="term" value="P:cell redox homeostasis"/>
    <property type="evidence" value="ECO:0007669"/>
    <property type="project" value="TreeGrafter"/>
</dbReference>
<dbReference type="STRING" id="1384056.N787_13420"/>
<keyword evidence="6" id="KW-1015">Disulfide bond</keyword>
<dbReference type="InterPro" id="IPR000866">
    <property type="entry name" value="AhpC/TSA"/>
</dbReference>
<dbReference type="InterPro" id="IPR036249">
    <property type="entry name" value="Thioredoxin-like_sf"/>
</dbReference>
<sequence length="214" mass="22998">MIRRALAVLMLTLAGTAPAAELAASADQVRPILMGSNLPDIALRTLEGEATTLARQVGGKPAILVFYRGGWCPYCNLQLSDLRLIEDRAKALGYQMIAISPDRPEELAKTLDAGDLTYTLLSDSQGHAMKAFGIGFRVDAVTVAKYLAFGINLETASGSKENALPVPSVFIVDGEGVLQFGYTHPDYTIRIPGNVILAAAEAIAERKDRLQPKR</sequence>
<accession>A0A091AXY0</accession>
<comment type="caution">
    <text evidence="14">The sequence shown here is derived from an EMBL/GenBank/DDBJ whole genome shotgun (WGS) entry which is preliminary data.</text>
</comment>
<dbReference type="AlphaFoldDB" id="A0A091AXY0"/>
<dbReference type="RefSeq" id="WP_034213573.1">
    <property type="nucleotide sequence ID" value="NZ_AVCK01000032.1"/>
</dbReference>
<evidence type="ECO:0000256" key="7">
    <source>
        <dbReference type="ARBA" id="ARBA00023284"/>
    </source>
</evidence>
<reference evidence="14 15" key="1">
    <citation type="submission" date="2013-09" db="EMBL/GenBank/DDBJ databases">
        <title>Genome sequencing of Arenimonas metalli.</title>
        <authorList>
            <person name="Chen F."/>
            <person name="Wang G."/>
        </authorList>
    </citation>
    <scope>NUCLEOTIDE SEQUENCE [LARGE SCALE GENOMIC DNA]</scope>
    <source>
        <strain evidence="14 15">CF5-1</strain>
    </source>
</reference>
<protein>
    <recommendedName>
        <fullName evidence="2">thioredoxin-dependent peroxiredoxin</fullName>
        <ecNumber evidence="2">1.11.1.24</ecNumber>
    </recommendedName>
    <alternativeName>
        <fullName evidence="8">Thioredoxin peroxidase</fullName>
    </alternativeName>
    <alternativeName>
        <fullName evidence="10">Thioredoxin-dependent peroxiredoxin Bcp</fullName>
    </alternativeName>
</protein>
<dbReference type="PANTHER" id="PTHR42801:SF7">
    <property type="entry name" value="SLL1159 PROTEIN"/>
    <property type="match status" value="1"/>
</dbReference>
<dbReference type="eggNOG" id="COG1225">
    <property type="taxonomic scope" value="Bacteria"/>
</dbReference>
<dbReference type="PANTHER" id="PTHR42801">
    <property type="entry name" value="THIOREDOXIN-DEPENDENT PEROXIDE REDUCTASE"/>
    <property type="match status" value="1"/>
</dbReference>
<comment type="catalytic activity">
    <reaction evidence="11">
        <text>a hydroperoxide + [thioredoxin]-dithiol = an alcohol + [thioredoxin]-disulfide + H2O</text>
        <dbReference type="Rhea" id="RHEA:62620"/>
        <dbReference type="Rhea" id="RHEA-COMP:10698"/>
        <dbReference type="Rhea" id="RHEA-COMP:10700"/>
        <dbReference type="ChEBI" id="CHEBI:15377"/>
        <dbReference type="ChEBI" id="CHEBI:29950"/>
        <dbReference type="ChEBI" id="CHEBI:30879"/>
        <dbReference type="ChEBI" id="CHEBI:35924"/>
        <dbReference type="ChEBI" id="CHEBI:50058"/>
        <dbReference type="EC" id="1.11.1.24"/>
    </reaction>
</comment>
<dbReference type="GO" id="GO:0005737">
    <property type="term" value="C:cytoplasm"/>
    <property type="evidence" value="ECO:0007669"/>
    <property type="project" value="TreeGrafter"/>
</dbReference>
<evidence type="ECO:0000256" key="11">
    <source>
        <dbReference type="ARBA" id="ARBA00049091"/>
    </source>
</evidence>